<organism evidence="7 8">
    <name type="scientific">Albibacterium bauzanense</name>
    <dbReference type="NCBI Taxonomy" id="653929"/>
    <lineage>
        <taxon>Bacteria</taxon>
        <taxon>Pseudomonadati</taxon>
        <taxon>Bacteroidota</taxon>
        <taxon>Sphingobacteriia</taxon>
        <taxon>Sphingobacteriales</taxon>
        <taxon>Sphingobacteriaceae</taxon>
        <taxon>Albibacterium</taxon>
    </lineage>
</organism>
<comment type="similarity">
    <text evidence="1 5">Belongs to the GTP cyclohydrolase I type 2/NIF3 family.</text>
</comment>
<accession>A0A4R1LVE9</accession>
<feature type="binding site" evidence="6">
    <location>
        <position position="333"/>
    </location>
    <ligand>
        <name>a divalent metal cation</name>
        <dbReference type="ChEBI" id="CHEBI:60240"/>
        <label>1</label>
    </ligand>
</feature>
<dbReference type="Gene3D" id="3.40.1390.30">
    <property type="entry name" value="NIF3 (NGG1p interacting factor 3)-like"/>
    <property type="match status" value="2"/>
</dbReference>
<dbReference type="Pfam" id="PF01784">
    <property type="entry name" value="DUF34_NIF3"/>
    <property type="match status" value="1"/>
</dbReference>
<dbReference type="Gene3D" id="3.30.70.120">
    <property type="match status" value="1"/>
</dbReference>
<comment type="caution">
    <text evidence="7">The sequence shown here is derived from an EMBL/GenBank/DDBJ whole genome shotgun (WGS) entry which is preliminary data.</text>
</comment>
<keyword evidence="8" id="KW-1185">Reference proteome</keyword>
<dbReference type="PANTHER" id="PTHR13799">
    <property type="entry name" value="NGG1 INTERACTING FACTOR 3"/>
    <property type="match status" value="1"/>
</dbReference>
<dbReference type="PIRSF" id="PIRSF037489">
    <property type="entry name" value="UCP037489_NIF3_YqfO"/>
    <property type="match status" value="1"/>
</dbReference>
<evidence type="ECO:0000256" key="1">
    <source>
        <dbReference type="ARBA" id="ARBA00006964"/>
    </source>
</evidence>
<dbReference type="InterPro" id="IPR017221">
    <property type="entry name" value="DUF34/NIF3_bac"/>
</dbReference>
<dbReference type="AlphaFoldDB" id="A0A4R1LVE9"/>
<dbReference type="GO" id="GO:0046872">
    <property type="term" value="F:metal ion binding"/>
    <property type="evidence" value="ECO:0007669"/>
    <property type="project" value="UniProtKB-UniRule"/>
</dbReference>
<evidence type="ECO:0000256" key="2">
    <source>
        <dbReference type="ARBA" id="ARBA00011643"/>
    </source>
</evidence>
<evidence type="ECO:0000313" key="7">
    <source>
        <dbReference type="EMBL" id="TCK82747.1"/>
    </source>
</evidence>
<dbReference type="InterPro" id="IPR015867">
    <property type="entry name" value="N-reg_PII/ATP_PRibTrfase_C"/>
</dbReference>
<evidence type="ECO:0000256" key="6">
    <source>
        <dbReference type="PIRSR" id="PIRSR602678-1"/>
    </source>
</evidence>
<dbReference type="InterPro" id="IPR036069">
    <property type="entry name" value="DUF34/NIF3_sf"/>
</dbReference>
<dbReference type="FunFam" id="3.40.1390.30:FF:000001">
    <property type="entry name" value="GTP cyclohydrolase 1 type 2"/>
    <property type="match status" value="1"/>
</dbReference>
<feature type="binding site" evidence="6">
    <location>
        <position position="329"/>
    </location>
    <ligand>
        <name>a divalent metal cation</name>
        <dbReference type="ChEBI" id="CHEBI:60240"/>
        <label>1</label>
    </ligand>
</feature>
<dbReference type="PANTHER" id="PTHR13799:SF14">
    <property type="entry name" value="GTP CYCLOHYDROLASE 1 TYPE 2 HOMOLOG"/>
    <property type="match status" value="1"/>
</dbReference>
<keyword evidence="4 5" id="KW-0479">Metal-binding</keyword>
<dbReference type="SUPFAM" id="SSF102705">
    <property type="entry name" value="NIF3 (NGG1p interacting factor 3)-like"/>
    <property type="match status" value="1"/>
</dbReference>
<protein>
    <recommendedName>
        <fullName evidence="3 5">GTP cyclohydrolase 1 type 2 homolog</fullName>
    </recommendedName>
</protein>
<evidence type="ECO:0000256" key="5">
    <source>
        <dbReference type="PIRNR" id="PIRNR037489"/>
    </source>
</evidence>
<feature type="binding site" evidence="6">
    <location>
        <position position="66"/>
    </location>
    <ligand>
        <name>a divalent metal cation</name>
        <dbReference type="ChEBI" id="CHEBI:60240"/>
        <label>1</label>
    </ligand>
</feature>
<evidence type="ECO:0000256" key="3">
    <source>
        <dbReference type="ARBA" id="ARBA00022112"/>
    </source>
</evidence>
<dbReference type="GO" id="GO:0005737">
    <property type="term" value="C:cytoplasm"/>
    <property type="evidence" value="ECO:0007669"/>
    <property type="project" value="TreeGrafter"/>
</dbReference>
<feature type="binding site" evidence="6">
    <location>
        <position position="67"/>
    </location>
    <ligand>
        <name>a divalent metal cation</name>
        <dbReference type="ChEBI" id="CHEBI:60240"/>
        <label>1</label>
    </ligand>
</feature>
<proteinExistence type="inferred from homology"/>
<sequence>MSMKLLEITSFLENFAPLEWQEDYDNSGLIVGRPDQEINQALISLDCTEAVIDEAIQSNCNLIISHHPIVFKGMKRFNDASYIERVISKAIKHGIALYAIHTNLDNIQLGVNQQIMNRLGIQKPLILSPKEGVLKKLSVFVPNTHAAQVRNALFAAGAGNIGNYSECSFNIDGTGTFFPKENANPSLGEIGIREEAKETSIEVIYPKHLERSILIAMFESHPYEEVAYNIYSLSNTYQEIGSGMVGNLSEALSADDFLAYLKEKMQVSVIRHTQKLKKNIQRVAVCGGAGSFLLRQAIRAGADAFISADFKYHEFFDAENKIMIADIGHFESEQFTQHLLLEKIRNKFPNFAIRITIENTNPIKYYF</sequence>
<comment type="subunit">
    <text evidence="2">Homohexamer.</text>
</comment>
<dbReference type="FunFam" id="3.30.70.120:FF:000006">
    <property type="entry name" value="GTP cyclohydrolase 1 type 2 homolog"/>
    <property type="match status" value="1"/>
</dbReference>
<evidence type="ECO:0000256" key="4">
    <source>
        <dbReference type="ARBA" id="ARBA00022723"/>
    </source>
</evidence>
<evidence type="ECO:0000313" key="8">
    <source>
        <dbReference type="Proteomes" id="UP000294616"/>
    </source>
</evidence>
<dbReference type="InterPro" id="IPR002678">
    <property type="entry name" value="DUF34/NIF3"/>
</dbReference>
<dbReference type="EMBL" id="SMGO01000002">
    <property type="protein sequence ID" value="TCK82747.1"/>
    <property type="molecule type" value="Genomic_DNA"/>
</dbReference>
<dbReference type="Proteomes" id="UP000294616">
    <property type="component" value="Unassembled WGS sequence"/>
</dbReference>
<dbReference type="NCBIfam" id="TIGR00486">
    <property type="entry name" value="YbgI_SA1388"/>
    <property type="match status" value="1"/>
</dbReference>
<name>A0A4R1LVE9_9SPHI</name>
<reference evidence="7 8" key="1">
    <citation type="submission" date="2019-03" db="EMBL/GenBank/DDBJ databases">
        <title>Genomic Encyclopedia of Archaeal and Bacterial Type Strains, Phase II (KMG-II): from individual species to whole genera.</title>
        <authorList>
            <person name="Goeker M."/>
        </authorList>
    </citation>
    <scope>NUCLEOTIDE SEQUENCE [LARGE SCALE GENOMIC DNA]</scope>
    <source>
        <strain evidence="7 8">DSM 22554</strain>
    </source>
</reference>
<feature type="binding site" evidence="6">
    <location>
        <position position="105"/>
    </location>
    <ligand>
        <name>a divalent metal cation</name>
        <dbReference type="ChEBI" id="CHEBI:60240"/>
        <label>1</label>
    </ligand>
</feature>
<gene>
    <name evidence="7" type="ORF">C8N28_1332</name>
</gene>